<dbReference type="PANTHER" id="PTHR10683:SF34">
    <property type="entry name" value="TRANSALDOLASE"/>
    <property type="match status" value="1"/>
</dbReference>
<dbReference type="Pfam" id="PF00923">
    <property type="entry name" value="TAL_FSA"/>
    <property type="match status" value="1"/>
</dbReference>
<sequence>MNSSSVSLLEYLRSKTQVDLDTFDVTELAKPTRKDILEKTLELSSNLHDQFPEVTFEELAVEVAAALLGHEMLPAFTGCLHIMANPKYAYSKDKVVETAKSTLQSIVAATWEGLQACRELRDYGIKTLATTLFTMEQVILAGEAGCVSISPFIHALRILLEPEYRDPDPQLDLCVQAQEYYKRQSLPTKVKACSNATLDELLQVAGVDALTIIPDDLKALKSTYREEKEVTDMSLFMADRCGQSKPQDVSYINDEIKYRADFEQAQEGRAQAKLSEAIDIFRDFQTKAEAVVRNARA</sequence>
<keyword evidence="1" id="KW-0704">Schiff base</keyword>
<proteinExistence type="predicted"/>
<evidence type="ECO:0000256" key="1">
    <source>
        <dbReference type="ARBA" id="ARBA00023270"/>
    </source>
</evidence>
<accession>A0A1L9TU85</accession>
<gene>
    <name evidence="2" type="ORF">ASPSYDRAFT_144689</name>
</gene>
<dbReference type="VEuPathDB" id="FungiDB:ASPSYDRAFT_144689"/>
<dbReference type="OrthoDB" id="1711136at2759"/>
<dbReference type="GeneID" id="63757529"/>
<dbReference type="EMBL" id="KV878583">
    <property type="protein sequence ID" value="OJJ63016.1"/>
    <property type="molecule type" value="Genomic_DNA"/>
</dbReference>
<dbReference type="GO" id="GO:0004801">
    <property type="term" value="F:transaldolase activity"/>
    <property type="evidence" value="ECO:0007669"/>
    <property type="project" value="TreeGrafter"/>
</dbReference>
<protein>
    <recommendedName>
        <fullName evidence="4">Transaldolase</fullName>
    </recommendedName>
</protein>
<evidence type="ECO:0000313" key="2">
    <source>
        <dbReference type="EMBL" id="OJJ63016.1"/>
    </source>
</evidence>
<keyword evidence="3" id="KW-1185">Reference proteome</keyword>
<evidence type="ECO:0000313" key="3">
    <source>
        <dbReference type="Proteomes" id="UP000184356"/>
    </source>
</evidence>
<name>A0A1L9TU85_9EURO</name>
<dbReference type="InterPro" id="IPR001585">
    <property type="entry name" value="TAL/FSA"/>
</dbReference>
<dbReference type="InterPro" id="IPR013785">
    <property type="entry name" value="Aldolase_TIM"/>
</dbReference>
<reference evidence="3" key="1">
    <citation type="journal article" date="2017" name="Genome Biol.">
        <title>Comparative genomics reveals high biological diversity and specific adaptations in the industrially and medically important fungal genus Aspergillus.</title>
        <authorList>
            <person name="de Vries R.P."/>
            <person name="Riley R."/>
            <person name="Wiebenga A."/>
            <person name="Aguilar-Osorio G."/>
            <person name="Amillis S."/>
            <person name="Uchima C.A."/>
            <person name="Anderluh G."/>
            <person name="Asadollahi M."/>
            <person name="Askin M."/>
            <person name="Barry K."/>
            <person name="Battaglia E."/>
            <person name="Bayram O."/>
            <person name="Benocci T."/>
            <person name="Braus-Stromeyer S.A."/>
            <person name="Caldana C."/>
            <person name="Canovas D."/>
            <person name="Cerqueira G.C."/>
            <person name="Chen F."/>
            <person name="Chen W."/>
            <person name="Choi C."/>
            <person name="Clum A."/>
            <person name="Dos Santos R.A."/>
            <person name="Damasio A.R."/>
            <person name="Diallinas G."/>
            <person name="Emri T."/>
            <person name="Fekete E."/>
            <person name="Flipphi M."/>
            <person name="Freyberg S."/>
            <person name="Gallo A."/>
            <person name="Gournas C."/>
            <person name="Habgood R."/>
            <person name="Hainaut M."/>
            <person name="Harispe M.L."/>
            <person name="Henrissat B."/>
            <person name="Hilden K.S."/>
            <person name="Hope R."/>
            <person name="Hossain A."/>
            <person name="Karabika E."/>
            <person name="Karaffa L."/>
            <person name="Karanyi Z."/>
            <person name="Krasevec N."/>
            <person name="Kuo A."/>
            <person name="Kusch H."/>
            <person name="LaButti K."/>
            <person name="Lagendijk E.L."/>
            <person name="Lapidus A."/>
            <person name="Levasseur A."/>
            <person name="Lindquist E."/>
            <person name="Lipzen A."/>
            <person name="Logrieco A.F."/>
            <person name="MacCabe A."/>
            <person name="Maekelae M.R."/>
            <person name="Malavazi I."/>
            <person name="Melin P."/>
            <person name="Meyer V."/>
            <person name="Mielnichuk N."/>
            <person name="Miskei M."/>
            <person name="Molnar A.P."/>
            <person name="Mule G."/>
            <person name="Ngan C.Y."/>
            <person name="Orejas M."/>
            <person name="Orosz E."/>
            <person name="Ouedraogo J.P."/>
            <person name="Overkamp K.M."/>
            <person name="Park H.-S."/>
            <person name="Perrone G."/>
            <person name="Piumi F."/>
            <person name="Punt P.J."/>
            <person name="Ram A.F."/>
            <person name="Ramon A."/>
            <person name="Rauscher S."/>
            <person name="Record E."/>
            <person name="Riano-Pachon D.M."/>
            <person name="Robert V."/>
            <person name="Roehrig J."/>
            <person name="Ruller R."/>
            <person name="Salamov A."/>
            <person name="Salih N.S."/>
            <person name="Samson R.A."/>
            <person name="Sandor E."/>
            <person name="Sanguinetti M."/>
            <person name="Schuetze T."/>
            <person name="Sepcic K."/>
            <person name="Shelest E."/>
            <person name="Sherlock G."/>
            <person name="Sophianopoulou V."/>
            <person name="Squina F.M."/>
            <person name="Sun H."/>
            <person name="Susca A."/>
            <person name="Todd R.B."/>
            <person name="Tsang A."/>
            <person name="Unkles S.E."/>
            <person name="van de Wiele N."/>
            <person name="van Rossen-Uffink D."/>
            <person name="Oliveira J.V."/>
            <person name="Vesth T.C."/>
            <person name="Visser J."/>
            <person name="Yu J.-H."/>
            <person name="Zhou M."/>
            <person name="Andersen M.R."/>
            <person name="Archer D.B."/>
            <person name="Baker S.E."/>
            <person name="Benoit I."/>
            <person name="Brakhage A.A."/>
            <person name="Braus G.H."/>
            <person name="Fischer R."/>
            <person name="Frisvad J.C."/>
            <person name="Goldman G.H."/>
            <person name="Houbraken J."/>
            <person name="Oakley B."/>
            <person name="Pocsi I."/>
            <person name="Scazzocchio C."/>
            <person name="Seiboth B."/>
            <person name="vanKuyk P.A."/>
            <person name="Wortman J."/>
            <person name="Dyer P.S."/>
            <person name="Grigoriev I.V."/>
        </authorList>
    </citation>
    <scope>NUCLEOTIDE SEQUENCE [LARGE SCALE GENOMIC DNA]</scope>
    <source>
        <strain evidence="3">CBS 593.65</strain>
    </source>
</reference>
<dbReference type="GO" id="GO:0009052">
    <property type="term" value="P:pentose-phosphate shunt, non-oxidative branch"/>
    <property type="evidence" value="ECO:0007669"/>
    <property type="project" value="TreeGrafter"/>
</dbReference>
<evidence type="ECO:0008006" key="4">
    <source>
        <dbReference type="Google" id="ProtNLM"/>
    </source>
</evidence>
<dbReference type="Gene3D" id="3.20.20.70">
    <property type="entry name" value="Aldolase class I"/>
    <property type="match status" value="1"/>
</dbReference>
<dbReference type="PANTHER" id="PTHR10683">
    <property type="entry name" value="TRANSALDOLASE"/>
    <property type="match status" value="1"/>
</dbReference>
<dbReference type="RefSeq" id="XP_040706822.1">
    <property type="nucleotide sequence ID" value="XM_040841456.1"/>
</dbReference>
<organism evidence="2 3">
    <name type="scientific">Aspergillus sydowii CBS 593.65</name>
    <dbReference type="NCBI Taxonomy" id="1036612"/>
    <lineage>
        <taxon>Eukaryota</taxon>
        <taxon>Fungi</taxon>
        <taxon>Dikarya</taxon>
        <taxon>Ascomycota</taxon>
        <taxon>Pezizomycotina</taxon>
        <taxon>Eurotiomycetes</taxon>
        <taxon>Eurotiomycetidae</taxon>
        <taxon>Eurotiales</taxon>
        <taxon>Aspergillaceae</taxon>
        <taxon>Aspergillus</taxon>
        <taxon>Aspergillus subgen. Nidulantes</taxon>
    </lineage>
</organism>
<dbReference type="AlphaFoldDB" id="A0A1L9TU85"/>
<dbReference type="STRING" id="1036612.A0A1L9TU85"/>
<dbReference type="GO" id="GO:0005975">
    <property type="term" value="P:carbohydrate metabolic process"/>
    <property type="evidence" value="ECO:0007669"/>
    <property type="project" value="InterPro"/>
</dbReference>
<dbReference type="SUPFAM" id="SSF51569">
    <property type="entry name" value="Aldolase"/>
    <property type="match status" value="1"/>
</dbReference>
<dbReference type="Proteomes" id="UP000184356">
    <property type="component" value="Unassembled WGS sequence"/>
</dbReference>